<dbReference type="EMBL" id="BGZK01000237">
    <property type="protein sequence ID" value="GBP30787.1"/>
    <property type="molecule type" value="Genomic_DNA"/>
</dbReference>
<evidence type="ECO:0000313" key="3">
    <source>
        <dbReference type="Proteomes" id="UP000299102"/>
    </source>
</evidence>
<name>A0A4C1UXQ3_EUMVA</name>
<dbReference type="Proteomes" id="UP000299102">
    <property type="component" value="Unassembled WGS sequence"/>
</dbReference>
<evidence type="ECO:0000256" key="1">
    <source>
        <dbReference type="SAM" id="MobiDB-lite"/>
    </source>
</evidence>
<sequence>MNKIVRRVRRPEKEASRRIVTVEPPPEKMSDLRAPAGAPTFLPARPTNGRGAFADGESTAFSTFLGNAMGRRTLPVTQPRR</sequence>
<dbReference type="AlphaFoldDB" id="A0A4C1UXQ3"/>
<comment type="caution">
    <text evidence="2">The sequence shown here is derived from an EMBL/GenBank/DDBJ whole genome shotgun (WGS) entry which is preliminary data.</text>
</comment>
<reference evidence="2 3" key="1">
    <citation type="journal article" date="2019" name="Commun. Biol.">
        <title>The bagworm genome reveals a unique fibroin gene that provides high tensile strength.</title>
        <authorList>
            <person name="Kono N."/>
            <person name="Nakamura H."/>
            <person name="Ohtoshi R."/>
            <person name="Tomita M."/>
            <person name="Numata K."/>
            <person name="Arakawa K."/>
        </authorList>
    </citation>
    <scope>NUCLEOTIDE SEQUENCE [LARGE SCALE GENOMIC DNA]</scope>
</reference>
<proteinExistence type="predicted"/>
<gene>
    <name evidence="2" type="ORF">EVAR_82529_1</name>
</gene>
<feature type="region of interest" description="Disordered" evidence="1">
    <location>
        <begin position="25"/>
        <end position="51"/>
    </location>
</feature>
<protein>
    <submittedName>
        <fullName evidence="2">Uncharacterized protein</fullName>
    </submittedName>
</protein>
<organism evidence="2 3">
    <name type="scientific">Eumeta variegata</name>
    <name type="common">Bagworm moth</name>
    <name type="synonym">Eumeta japonica</name>
    <dbReference type="NCBI Taxonomy" id="151549"/>
    <lineage>
        <taxon>Eukaryota</taxon>
        <taxon>Metazoa</taxon>
        <taxon>Ecdysozoa</taxon>
        <taxon>Arthropoda</taxon>
        <taxon>Hexapoda</taxon>
        <taxon>Insecta</taxon>
        <taxon>Pterygota</taxon>
        <taxon>Neoptera</taxon>
        <taxon>Endopterygota</taxon>
        <taxon>Lepidoptera</taxon>
        <taxon>Glossata</taxon>
        <taxon>Ditrysia</taxon>
        <taxon>Tineoidea</taxon>
        <taxon>Psychidae</taxon>
        <taxon>Oiketicinae</taxon>
        <taxon>Eumeta</taxon>
    </lineage>
</organism>
<keyword evidence="3" id="KW-1185">Reference proteome</keyword>
<evidence type="ECO:0000313" key="2">
    <source>
        <dbReference type="EMBL" id="GBP30787.1"/>
    </source>
</evidence>
<accession>A0A4C1UXQ3</accession>